<protein>
    <recommendedName>
        <fullName evidence="5">Solute-binding protein family 5 domain-containing protein</fullName>
    </recommendedName>
</protein>
<feature type="region of interest" description="Disordered" evidence="4">
    <location>
        <begin position="15"/>
        <end position="40"/>
    </location>
</feature>
<keyword evidence="3" id="KW-0732">Signal</keyword>
<feature type="compositionally biased region" description="Acidic residues" evidence="4">
    <location>
        <begin position="19"/>
        <end position="37"/>
    </location>
</feature>
<dbReference type="InterPro" id="IPR000914">
    <property type="entry name" value="SBP_5_dom"/>
</dbReference>
<evidence type="ECO:0000256" key="4">
    <source>
        <dbReference type="SAM" id="MobiDB-lite"/>
    </source>
</evidence>
<gene>
    <name evidence="6" type="ORF">S12H4_55221</name>
</gene>
<evidence type="ECO:0000259" key="5">
    <source>
        <dbReference type="Pfam" id="PF00496"/>
    </source>
</evidence>
<dbReference type="InterPro" id="IPR039424">
    <property type="entry name" value="SBP_5"/>
</dbReference>
<evidence type="ECO:0000256" key="1">
    <source>
        <dbReference type="ARBA" id="ARBA00005695"/>
    </source>
</evidence>
<evidence type="ECO:0000313" key="6">
    <source>
        <dbReference type="EMBL" id="GAJ20094.1"/>
    </source>
</evidence>
<dbReference type="Pfam" id="PF00496">
    <property type="entry name" value="SBP_bac_5"/>
    <property type="match status" value="1"/>
</dbReference>
<proteinExistence type="inferred from homology"/>
<dbReference type="SUPFAM" id="SSF53850">
    <property type="entry name" value="Periplasmic binding protein-like II"/>
    <property type="match status" value="1"/>
</dbReference>
<sequence>WLVVAALVLASCGEAVPGEQEEEEEEEPVGQQEEEEEGIKKVSRDQTLILIWSGTEGRYVDYELWNPFAIGSNHQNGPGIFYEPLYYYSAFDDKEIPWLAESYEYSSDQMELTYHLRPNVTWSDGVSFTADDVAYTLNSLRDLGPAVRWGVDVEQFVDEAVVLDSLTVKIKFNVPAPKFHHFISYKYDIGVYMVPKHIFEGQDWTTFFHFDIAEGWPVTTSPW</sequence>
<reference evidence="6" key="1">
    <citation type="journal article" date="2014" name="Front. Microbiol.">
        <title>High frequency of phylogenetically diverse reductive dehalogenase-homologous genes in deep subseafloor sedimentary metagenomes.</title>
        <authorList>
            <person name="Kawai M."/>
            <person name="Futagami T."/>
            <person name="Toyoda A."/>
            <person name="Takaki Y."/>
            <person name="Nishi S."/>
            <person name="Hori S."/>
            <person name="Arai W."/>
            <person name="Tsubouchi T."/>
            <person name="Morono Y."/>
            <person name="Uchiyama I."/>
            <person name="Ito T."/>
            <person name="Fujiyama A."/>
            <person name="Inagaki F."/>
            <person name="Takami H."/>
        </authorList>
    </citation>
    <scope>NUCLEOTIDE SEQUENCE</scope>
    <source>
        <strain evidence="6">Expedition CK06-06</strain>
    </source>
</reference>
<organism evidence="6">
    <name type="scientific">marine sediment metagenome</name>
    <dbReference type="NCBI Taxonomy" id="412755"/>
    <lineage>
        <taxon>unclassified sequences</taxon>
        <taxon>metagenomes</taxon>
        <taxon>ecological metagenomes</taxon>
    </lineage>
</organism>
<keyword evidence="2" id="KW-0813">Transport</keyword>
<dbReference type="PANTHER" id="PTHR30290">
    <property type="entry name" value="PERIPLASMIC BINDING COMPONENT OF ABC TRANSPORTER"/>
    <property type="match status" value="1"/>
</dbReference>
<comment type="similarity">
    <text evidence="1">Belongs to the bacterial solute-binding protein 5 family.</text>
</comment>
<dbReference type="AlphaFoldDB" id="X1URJ1"/>
<feature type="non-terminal residue" evidence="6">
    <location>
        <position position="223"/>
    </location>
</feature>
<dbReference type="PANTHER" id="PTHR30290:SF9">
    <property type="entry name" value="OLIGOPEPTIDE-BINDING PROTEIN APPA"/>
    <property type="match status" value="1"/>
</dbReference>
<comment type="caution">
    <text evidence="6">The sequence shown here is derived from an EMBL/GenBank/DDBJ whole genome shotgun (WGS) entry which is preliminary data.</text>
</comment>
<dbReference type="GO" id="GO:1904680">
    <property type="term" value="F:peptide transmembrane transporter activity"/>
    <property type="evidence" value="ECO:0007669"/>
    <property type="project" value="TreeGrafter"/>
</dbReference>
<dbReference type="Gene3D" id="3.90.76.10">
    <property type="entry name" value="Dipeptide-binding Protein, Domain 1"/>
    <property type="match status" value="1"/>
</dbReference>
<feature type="domain" description="Solute-binding protein family 5" evidence="5">
    <location>
        <begin position="96"/>
        <end position="184"/>
    </location>
</feature>
<name>X1URJ1_9ZZZZ</name>
<evidence type="ECO:0000256" key="2">
    <source>
        <dbReference type="ARBA" id="ARBA00022448"/>
    </source>
</evidence>
<accession>X1URJ1</accession>
<feature type="non-terminal residue" evidence="6">
    <location>
        <position position="1"/>
    </location>
</feature>
<dbReference type="GO" id="GO:0015833">
    <property type="term" value="P:peptide transport"/>
    <property type="evidence" value="ECO:0007669"/>
    <property type="project" value="TreeGrafter"/>
</dbReference>
<dbReference type="EMBL" id="BARW01035401">
    <property type="protein sequence ID" value="GAJ20094.1"/>
    <property type="molecule type" value="Genomic_DNA"/>
</dbReference>
<evidence type="ECO:0000256" key="3">
    <source>
        <dbReference type="ARBA" id="ARBA00022729"/>
    </source>
</evidence>